<sequence>MNKKELYQFVGNRIREERKKRKLTQKQLGEKIGVKHNTISSWESGVNAPEQNAIFQIAEALNIKVDDLFPNKKTEENYLDRINALTDSDLDVKDMYFLQQLIEKTLSLDEEEREKFIESIKFTVEFYEKQRNN</sequence>
<dbReference type="Pfam" id="PF01381">
    <property type="entry name" value="HTH_3"/>
    <property type="match status" value="1"/>
</dbReference>
<comment type="caution">
    <text evidence="3">The sequence shown here is derived from an EMBL/GenBank/DDBJ whole genome shotgun (WGS) entry which is preliminary data.</text>
</comment>
<dbReference type="Proteomes" id="UP000581688">
    <property type="component" value="Unassembled WGS sequence"/>
</dbReference>
<dbReference type="InterPro" id="IPR001387">
    <property type="entry name" value="Cro/C1-type_HTH"/>
</dbReference>
<organism evidence="3 4">
    <name type="scientific">Salirhabdus euzebyi</name>
    <dbReference type="NCBI Taxonomy" id="394506"/>
    <lineage>
        <taxon>Bacteria</taxon>
        <taxon>Bacillati</taxon>
        <taxon>Bacillota</taxon>
        <taxon>Bacilli</taxon>
        <taxon>Bacillales</taxon>
        <taxon>Bacillaceae</taxon>
        <taxon>Salirhabdus</taxon>
    </lineage>
</organism>
<proteinExistence type="predicted"/>
<dbReference type="SUPFAM" id="SSF47413">
    <property type="entry name" value="lambda repressor-like DNA-binding domains"/>
    <property type="match status" value="1"/>
</dbReference>
<dbReference type="GO" id="GO:0003677">
    <property type="term" value="F:DNA binding"/>
    <property type="evidence" value="ECO:0007669"/>
    <property type="project" value="UniProtKB-KW"/>
</dbReference>
<dbReference type="Gene3D" id="1.10.260.40">
    <property type="entry name" value="lambda repressor-like DNA-binding domains"/>
    <property type="match status" value="1"/>
</dbReference>
<gene>
    <name evidence="3" type="ORF">HNQ94_000441</name>
</gene>
<dbReference type="InterPro" id="IPR010982">
    <property type="entry name" value="Lambda_DNA-bd_dom_sf"/>
</dbReference>
<dbReference type="SMART" id="SM00530">
    <property type="entry name" value="HTH_XRE"/>
    <property type="match status" value="1"/>
</dbReference>
<evidence type="ECO:0000313" key="4">
    <source>
        <dbReference type="Proteomes" id="UP000581688"/>
    </source>
</evidence>
<keyword evidence="1" id="KW-0238">DNA-binding</keyword>
<reference evidence="3 4" key="1">
    <citation type="submission" date="2020-08" db="EMBL/GenBank/DDBJ databases">
        <title>Genomic Encyclopedia of Type Strains, Phase IV (KMG-IV): sequencing the most valuable type-strain genomes for metagenomic binning, comparative biology and taxonomic classification.</title>
        <authorList>
            <person name="Goeker M."/>
        </authorList>
    </citation>
    <scope>NUCLEOTIDE SEQUENCE [LARGE SCALE GENOMIC DNA]</scope>
    <source>
        <strain evidence="3 4">DSM 19612</strain>
    </source>
</reference>
<dbReference type="PANTHER" id="PTHR46558">
    <property type="entry name" value="TRACRIPTIONAL REGULATORY PROTEIN-RELATED-RELATED"/>
    <property type="match status" value="1"/>
</dbReference>
<evidence type="ECO:0000259" key="2">
    <source>
        <dbReference type="PROSITE" id="PS50943"/>
    </source>
</evidence>
<evidence type="ECO:0000313" key="3">
    <source>
        <dbReference type="EMBL" id="MBB6452020.1"/>
    </source>
</evidence>
<protein>
    <submittedName>
        <fullName evidence="3">Transcriptional regulator with XRE-family HTH domain</fullName>
    </submittedName>
</protein>
<dbReference type="CDD" id="cd00093">
    <property type="entry name" value="HTH_XRE"/>
    <property type="match status" value="1"/>
</dbReference>
<dbReference type="EMBL" id="JACHGH010000001">
    <property type="protein sequence ID" value="MBB6452020.1"/>
    <property type="molecule type" value="Genomic_DNA"/>
</dbReference>
<evidence type="ECO:0000256" key="1">
    <source>
        <dbReference type="ARBA" id="ARBA00023125"/>
    </source>
</evidence>
<keyword evidence="4" id="KW-1185">Reference proteome</keyword>
<accession>A0A841PT94</accession>
<dbReference type="RefSeq" id="WP_174494428.1">
    <property type="nucleotide sequence ID" value="NZ_CADDWK010000001.1"/>
</dbReference>
<dbReference type="PROSITE" id="PS50943">
    <property type="entry name" value="HTH_CROC1"/>
    <property type="match status" value="1"/>
</dbReference>
<name>A0A841PT94_9BACI</name>
<dbReference type="AlphaFoldDB" id="A0A841PT94"/>
<dbReference type="PANTHER" id="PTHR46558:SF4">
    <property type="entry name" value="DNA-BIDING PHAGE PROTEIN"/>
    <property type="match status" value="1"/>
</dbReference>
<feature type="domain" description="HTH cro/C1-type" evidence="2">
    <location>
        <begin position="14"/>
        <end position="68"/>
    </location>
</feature>